<comment type="pathway">
    <text evidence="6 7">Carbohydrate biosynthesis; gluconeogenesis.</text>
</comment>
<protein>
    <recommendedName>
        <fullName evidence="6 7">Triosephosphate isomerase</fullName>
        <shortName evidence="6">TIM</shortName>
        <shortName evidence="6">TPI</shortName>
        <ecNumber evidence="6 7">5.3.1.1</ecNumber>
    </recommendedName>
    <alternativeName>
        <fullName evidence="6">Triose-phosphate isomerase</fullName>
    </alternativeName>
</protein>
<evidence type="ECO:0000256" key="7">
    <source>
        <dbReference type="RuleBase" id="RU363013"/>
    </source>
</evidence>
<dbReference type="UniPathway" id="UPA00109">
    <property type="reaction ID" value="UER00189"/>
</dbReference>
<evidence type="ECO:0000313" key="9">
    <source>
        <dbReference type="Proteomes" id="UP000176273"/>
    </source>
</evidence>
<evidence type="ECO:0000313" key="8">
    <source>
        <dbReference type="EMBL" id="OGG37745.1"/>
    </source>
</evidence>
<dbReference type="GO" id="GO:0046166">
    <property type="term" value="P:glyceraldehyde-3-phosphate biosynthetic process"/>
    <property type="evidence" value="ECO:0007669"/>
    <property type="project" value="TreeGrafter"/>
</dbReference>
<dbReference type="GO" id="GO:0006094">
    <property type="term" value="P:gluconeogenesis"/>
    <property type="evidence" value="ECO:0007669"/>
    <property type="project" value="UniProtKB-UniRule"/>
</dbReference>
<dbReference type="InterPro" id="IPR000652">
    <property type="entry name" value="Triosephosphate_isomerase"/>
</dbReference>
<dbReference type="SUPFAM" id="SSF51351">
    <property type="entry name" value="Triosephosphate isomerase (TIM)"/>
    <property type="match status" value="1"/>
</dbReference>
<evidence type="ECO:0000256" key="6">
    <source>
        <dbReference type="HAMAP-Rule" id="MF_00147"/>
    </source>
</evidence>
<evidence type="ECO:0000256" key="5">
    <source>
        <dbReference type="ARBA" id="ARBA00023235"/>
    </source>
</evidence>
<dbReference type="NCBIfam" id="TIGR00419">
    <property type="entry name" value="tim"/>
    <property type="match status" value="1"/>
</dbReference>
<feature type="binding site" evidence="6">
    <location>
        <begin position="228"/>
        <end position="229"/>
    </location>
    <ligand>
        <name>substrate</name>
    </ligand>
</feature>
<dbReference type="AlphaFoldDB" id="A0A1F6BLE3"/>
<dbReference type="GO" id="GO:0019563">
    <property type="term" value="P:glycerol catabolic process"/>
    <property type="evidence" value="ECO:0007669"/>
    <property type="project" value="TreeGrafter"/>
</dbReference>
<feature type="binding site" evidence="6">
    <location>
        <position position="207"/>
    </location>
    <ligand>
        <name>substrate</name>
    </ligand>
</feature>
<dbReference type="PROSITE" id="PS51440">
    <property type="entry name" value="TIM_2"/>
    <property type="match status" value="1"/>
</dbReference>
<dbReference type="UniPathway" id="UPA00138"/>
<organism evidence="8 9">
    <name type="scientific">Candidatus Jorgensenbacteria bacterium GWA1_54_12</name>
    <dbReference type="NCBI Taxonomy" id="1798468"/>
    <lineage>
        <taxon>Bacteria</taxon>
        <taxon>Candidatus Joergenseniibacteriota</taxon>
    </lineage>
</organism>
<sequence>MKKIIVGNWKMNPPSVEEAVSLARAVAEHVKHPMFNKNVEVVLAPPFIFLYKVYETLYGGKVKLAGQDVFWEKAGAYTGEVSPAQLKNLGAAYVIVGHSERRALGETDEIVGRKLTAVLEAGMTPILCVGEPADVRERGMEAAKEFVGKQLEVIEHKVFEGIIAYEPVWAIGTGNNATPGDAAEMITLIKSLVTSYRLPIPVLYGGSVTSGNAGDFLNREEIDGLLVGGGSLNAEEFGEICRGA</sequence>
<dbReference type="EMBL" id="MFKH01000003">
    <property type="protein sequence ID" value="OGG37745.1"/>
    <property type="molecule type" value="Genomic_DNA"/>
</dbReference>
<dbReference type="GO" id="GO:0006096">
    <property type="term" value="P:glycolytic process"/>
    <property type="evidence" value="ECO:0007669"/>
    <property type="project" value="UniProtKB-UniRule"/>
</dbReference>
<proteinExistence type="inferred from homology"/>
<feature type="active site" description="Electrophile" evidence="6">
    <location>
        <position position="98"/>
    </location>
</feature>
<dbReference type="CDD" id="cd00311">
    <property type="entry name" value="TIM"/>
    <property type="match status" value="1"/>
</dbReference>
<dbReference type="GO" id="GO:0004807">
    <property type="term" value="F:triose-phosphate isomerase activity"/>
    <property type="evidence" value="ECO:0007669"/>
    <property type="project" value="UniProtKB-UniRule"/>
</dbReference>
<reference evidence="8 9" key="1">
    <citation type="journal article" date="2016" name="Nat. Commun.">
        <title>Thousands of microbial genomes shed light on interconnected biogeochemical processes in an aquifer system.</title>
        <authorList>
            <person name="Anantharaman K."/>
            <person name="Brown C.T."/>
            <person name="Hug L.A."/>
            <person name="Sharon I."/>
            <person name="Castelle C.J."/>
            <person name="Probst A.J."/>
            <person name="Thomas B.C."/>
            <person name="Singh A."/>
            <person name="Wilkins M.J."/>
            <person name="Karaoz U."/>
            <person name="Brodie E.L."/>
            <person name="Williams K.H."/>
            <person name="Hubbard S.S."/>
            <person name="Banfield J.F."/>
        </authorList>
    </citation>
    <scope>NUCLEOTIDE SEQUENCE [LARGE SCALE GENOMIC DNA]</scope>
</reference>
<keyword evidence="5 6" id="KW-0413">Isomerase</keyword>
<comment type="pathway">
    <text evidence="6 7">Carbohydrate degradation; glycolysis; D-glyceraldehyde 3-phosphate from glycerone phosphate: step 1/1.</text>
</comment>
<evidence type="ECO:0000256" key="2">
    <source>
        <dbReference type="ARBA" id="ARBA00022432"/>
    </source>
</evidence>
<dbReference type="PANTHER" id="PTHR21139:SF42">
    <property type="entry name" value="TRIOSEPHOSPHATE ISOMERASE"/>
    <property type="match status" value="1"/>
</dbReference>
<evidence type="ECO:0000256" key="3">
    <source>
        <dbReference type="ARBA" id="ARBA00022490"/>
    </source>
</evidence>
<gene>
    <name evidence="6" type="primary">tpiA</name>
    <name evidence="8" type="ORF">A2110_02040</name>
</gene>
<accession>A0A1F6BLE3</accession>
<dbReference type="Proteomes" id="UP000176273">
    <property type="component" value="Unassembled WGS sequence"/>
</dbReference>
<dbReference type="GO" id="GO:0005829">
    <property type="term" value="C:cytosol"/>
    <property type="evidence" value="ECO:0007669"/>
    <property type="project" value="TreeGrafter"/>
</dbReference>
<feature type="binding site" evidence="6">
    <location>
        <begin position="8"/>
        <end position="10"/>
    </location>
    <ligand>
        <name>substrate</name>
    </ligand>
</feature>
<dbReference type="Gene3D" id="3.20.20.70">
    <property type="entry name" value="Aldolase class I"/>
    <property type="match status" value="1"/>
</dbReference>
<name>A0A1F6BLE3_9BACT</name>
<dbReference type="PROSITE" id="PS00171">
    <property type="entry name" value="TIM_1"/>
    <property type="match status" value="1"/>
</dbReference>
<comment type="caution">
    <text evidence="8">The sequence shown here is derived from an EMBL/GenBank/DDBJ whole genome shotgun (WGS) entry which is preliminary data.</text>
</comment>
<dbReference type="HAMAP" id="MF_00147_B">
    <property type="entry name" value="TIM_B"/>
    <property type="match status" value="1"/>
</dbReference>
<dbReference type="InterPro" id="IPR035990">
    <property type="entry name" value="TIM_sf"/>
</dbReference>
<dbReference type="STRING" id="1798468.A2110_02040"/>
<keyword evidence="3 6" id="KW-0963">Cytoplasm</keyword>
<evidence type="ECO:0000256" key="4">
    <source>
        <dbReference type="ARBA" id="ARBA00023152"/>
    </source>
</evidence>
<keyword evidence="2 6" id="KW-0312">Gluconeogenesis</keyword>
<dbReference type="InterPro" id="IPR013785">
    <property type="entry name" value="Aldolase_TIM"/>
</dbReference>
<dbReference type="Pfam" id="PF00121">
    <property type="entry name" value="TIM"/>
    <property type="match status" value="1"/>
</dbReference>
<comment type="subunit">
    <text evidence="6 7">Homodimer.</text>
</comment>
<dbReference type="InterPro" id="IPR020861">
    <property type="entry name" value="Triosephosphate_isomerase_AS"/>
</dbReference>
<keyword evidence="4 6" id="KW-0324">Glycolysis</keyword>
<comment type="subcellular location">
    <subcellularLocation>
        <location evidence="6 7">Cytoplasm</location>
    </subcellularLocation>
</comment>
<feature type="binding site" evidence="6">
    <location>
        <position position="172"/>
    </location>
    <ligand>
        <name>substrate</name>
    </ligand>
</feature>
<evidence type="ECO:0000256" key="1">
    <source>
        <dbReference type="ARBA" id="ARBA00007422"/>
    </source>
</evidence>
<dbReference type="EC" id="5.3.1.1" evidence="6 7"/>
<comment type="function">
    <text evidence="6">Involved in the gluconeogenesis. Catalyzes stereospecifically the conversion of dihydroxyacetone phosphate (DHAP) to D-glyceraldehyde-3-phosphate (G3P).</text>
</comment>
<feature type="active site" description="Proton acceptor" evidence="6">
    <location>
        <position position="166"/>
    </location>
</feature>
<comment type="catalytic activity">
    <reaction evidence="6 7">
        <text>D-glyceraldehyde 3-phosphate = dihydroxyacetone phosphate</text>
        <dbReference type="Rhea" id="RHEA:18585"/>
        <dbReference type="ChEBI" id="CHEBI:57642"/>
        <dbReference type="ChEBI" id="CHEBI:59776"/>
        <dbReference type="EC" id="5.3.1.1"/>
    </reaction>
</comment>
<dbReference type="PANTHER" id="PTHR21139">
    <property type="entry name" value="TRIOSEPHOSPHATE ISOMERASE"/>
    <property type="match status" value="1"/>
</dbReference>
<comment type="similarity">
    <text evidence="1 6 7">Belongs to the triosephosphate isomerase family.</text>
</comment>
<dbReference type="InterPro" id="IPR022896">
    <property type="entry name" value="TrioseP_Isoase_bac/euk"/>
</dbReference>